<protein>
    <submittedName>
        <fullName evidence="2">Uncharacterized protein</fullName>
    </submittedName>
</protein>
<sequence length="72" mass="7969">MKGSGQHVGVQLARRCLWADRTHRDRVERGNNLSAPRIECGVLPRVWPLIAAGGRHQSCPPPPPPQPAAWCR</sequence>
<dbReference type="OrthoDB" id="7422296at2759"/>
<evidence type="ECO:0000256" key="1">
    <source>
        <dbReference type="SAM" id="MobiDB-lite"/>
    </source>
</evidence>
<evidence type="ECO:0000313" key="2">
    <source>
        <dbReference type="EMBL" id="CAB3258973.1"/>
    </source>
</evidence>
<reference evidence="2 3" key="1">
    <citation type="submission" date="2020-04" db="EMBL/GenBank/DDBJ databases">
        <authorList>
            <person name="Wallbank WR R."/>
            <person name="Pardo Diaz C."/>
            <person name="Kozak K."/>
            <person name="Martin S."/>
            <person name="Jiggins C."/>
            <person name="Moest M."/>
            <person name="Warren A I."/>
            <person name="Byers J.R.P. K."/>
            <person name="Montejo-Kovacevich G."/>
            <person name="Yen C E."/>
        </authorList>
    </citation>
    <scope>NUCLEOTIDE SEQUENCE [LARGE SCALE GENOMIC DNA]</scope>
</reference>
<evidence type="ECO:0000313" key="3">
    <source>
        <dbReference type="Proteomes" id="UP000494256"/>
    </source>
</evidence>
<proteinExistence type="predicted"/>
<accession>A0A8S1BGU6</accession>
<name>A0A8S1BGU6_ARCPL</name>
<feature type="compositionally biased region" description="Pro residues" evidence="1">
    <location>
        <begin position="59"/>
        <end position="72"/>
    </location>
</feature>
<organism evidence="2 3">
    <name type="scientific">Arctia plantaginis</name>
    <name type="common">Wood tiger moth</name>
    <name type="synonym">Phalaena plantaginis</name>
    <dbReference type="NCBI Taxonomy" id="874455"/>
    <lineage>
        <taxon>Eukaryota</taxon>
        <taxon>Metazoa</taxon>
        <taxon>Ecdysozoa</taxon>
        <taxon>Arthropoda</taxon>
        <taxon>Hexapoda</taxon>
        <taxon>Insecta</taxon>
        <taxon>Pterygota</taxon>
        <taxon>Neoptera</taxon>
        <taxon>Endopterygota</taxon>
        <taxon>Lepidoptera</taxon>
        <taxon>Glossata</taxon>
        <taxon>Ditrysia</taxon>
        <taxon>Noctuoidea</taxon>
        <taxon>Erebidae</taxon>
        <taxon>Arctiinae</taxon>
        <taxon>Arctia</taxon>
    </lineage>
</organism>
<dbReference type="EMBL" id="CADEBD010000677">
    <property type="protein sequence ID" value="CAB3258973.1"/>
    <property type="molecule type" value="Genomic_DNA"/>
</dbReference>
<comment type="caution">
    <text evidence="2">The sequence shown here is derived from an EMBL/GenBank/DDBJ whole genome shotgun (WGS) entry which is preliminary data.</text>
</comment>
<feature type="region of interest" description="Disordered" evidence="1">
    <location>
        <begin position="53"/>
        <end position="72"/>
    </location>
</feature>
<dbReference type="AlphaFoldDB" id="A0A8S1BGU6"/>
<dbReference type="Proteomes" id="UP000494256">
    <property type="component" value="Unassembled WGS sequence"/>
</dbReference>
<gene>
    <name evidence="2" type="ORF">APLA_LOCUS16420</name>
</gene>